<evidence type="ECO:0000313" key="2">
    <source>
        <dbReference type="Proteomes" id="UP000568839"/>
    </source>
</evidence>
<keyword evidence="2" id="KW-1185">Reference proteome</keyword>
<reference evidence="1 2" key="1">
    <citation type="submission" date="2020-08" db="EMBL/GenBank/DDBJ databases">
        <title>Genomic Encyclopedia of Type Strains, Phase IV (KMG-IV): sequencing the most valuable type-strain genomes for metagenomic binning, comparative biology and taxonomic classification.</title>
        <authorList>
            <person name="Goeker M."/>
        </authorList>
    </citation>
    <scope>NUCLEOTIDE SEQUENCE [LARGE SCALE GENOMIC DNA]</scope>
    <source>
        <strain evidence="1 2">DSM 21769</strain>
    </source>
</reference>
<protein>
    <submittedName>
        <fullName evidence="1">Aspartate/methionine/tyrosine aminotransferase</fullName>
    </submittedName>
</protein>
<comment type="caution">
    <text evidence="1">The sequence shown here is derived from an EMBL/GenBank/DDBJ whole genome shotgun (WGS) entry which is preliminary data.</text>
</comment>
<evidence type="ECO:0000313" key="1">
    <source>
        <dbReference type="EMBL" id="MBB6448650.1"/>
    </source>
</evidence>
<organism evidence="1 2">
    <name type="scientific">Geomicrobium halophilum</name>
    <dbReference type="NCBI Taxonomy" id="549000"/>
    <lineage>
        <taxon>Bacteria</taxon>
        <taxon>Bacillati</taxon>
        <taxon>Bacillota</taxon>
        <taxon>Bacilli</taxon>
        <taxon>Bacillales</taxon>
        <taxon>Geomicrobium</taxon>
    </lineage>
</organism>
<proteinExistence type="predicted"/>
<dbReference type="Proteomes" id="UP000568839">
    <property type="component" value="Unassembled WGS sequence"/>
</dbReference>
<keyword evidence="1" id="KW-0032">Aminotransferase</keyword>
<accession>A0A841PIM6</accession>
<keyword evidence="1" id="KW-0808">Transferase</keyword>
<dbReference type="EMBL" id="JACHHJ010000001">
    <property type="protein sequence ID" value="MBB6448650.1"/>
    <property type="molecule type" value="Genomic_DNA"/>
</dbReference>
<dbReference type="Gene3D" id="3.90.1150.10">
    <property type="entry name" value="Aspartate Aminotransferase, domain 1"/>
    <property type="match status" value="1"/>
</dbReference>
<sequence>MKTFAKSRENIQMNSIRDIMNIAEEMSDVIPLQIGEPAVQTPGHIKR</sequence>
<dbReference type="AlphaFoldDB" id="A0A841PIM6"/>
<gene>
    <name evidence="1" type="ORF">HNR44_000599</name>
</gene>
<dbReference type="InterPro" id="IPR015422">
    <property type="entry name" value="PyrdxlP-dep_Trfase_small"/>
</dbReference>
<name>A0A841PIM6_9BACL</name>
<dbReference type="GO" id="GO:0008483">
    <property type="term" value="F:transaminase activity"/>
    <property type="evidence" value="ECO:0007669"/>
    <property type="project" value="UniProtKB-KW"/>
</dbReference>
<dbReference type="RefSeq" id="WP_184402613.1">
    <property type="nucleotide sequence ID" value="NZ_JACHHJ010000001.1"/>
</dbReference>